<comment type="caution">
    <text evidence="9">The sequence shown here is derived from an EMBL/GenBank/DDBJ whole genome shotgun (WGS) entry which is preliminary data.</text>
</comment>
<gene>
    <name evidence="9" type="ORF">CEY02_08700</name>
</gene>
<evidence type="ECO:0000313" key="10">
    <source>
        <dbReference type="Proteomes" id="UP000228754"/>
    </source>
</evidence>
<keyword evidence="7 8" id="KW-0472">Membrane</keyword>
<keyword evidence="5 8" id="KW-0812">Transmembrane</keyword>
<protein>
    <submittedName>
        <fullName evidence="9">Spore gernimation protein GerXB</fullName>
    </submittedName>
</protein>
<dbReference type="PANTHER" id="PTHR34975">
    <property type="entry name" value="SPORE GERMINATION PROTEIN A2"/>
    <property type="match status" value="1"/>
</dbReference>
<dbReference type="PANTHER" id="PTHR34975:SF2">
    <property type="entry name" value="SPORE GERMINATION PROTEIN A2"/>
    <property type="match status" value="1"/>
</dbReference>
<feature type="transmembrane region" description="Helical" evidence="8">
    <location>
        <begin position="255"/>
        <end position="278"/>
    </location>
</feature>
<organism evidence="9 10">
    <name type="scientific">Bacillus pumilus</name>
    <name type="common">Bacillus mesentericus</name>
    <dbReference type="NCBI Taxonomy" id="1408"/>
    <lineage>
        <taxon>Bacteria</taxon>
        <taxon>Bacillati</taxon>
        <taxon>Bacillota</taxon>
        <taxon>Bacilli</taxon>
        <taxon>Bacillales</taxon>
        <taxon>Bacillaceae</taxon>
        <taxon>Bacillus</taxon>
    </lineage>
</organism>
<evidence type="ECO:0000256" key="1">
    <source>
        <dbReference type="ARBA" id="ARBA00004141"/>
    </source>
</evidence>
<dbReference type="GO" id="GO:0016020">
    <property type="term" value="C:membrane"/>
    <property type="evidence" value="ECO:0007669"/>
    <property type="project" value="UniProtKB-SubCell"/>
</dbReference>
<evidence type="ECO:0000256" key="3">
    <source>
        <dbReference type="ARBA" id="ARBA00022448"/>
    </source>
</evidence>
<dbReference type="AlphaFoldDB" id="A0A2A5IWG3"/>
<evidence type="ECO:0000256" key="7">
    <source>
        <dbReference type="ARBA" id="ARBA00023136"/>
    </source>
</evidence>
<dbReference type="GO" id="GO:0009847">
    <property type="term" value="P:spore germination"/>
    <property type="evidence" value="ECO:0007669"/>
    <property type="project" value="InterPro"/>
</dbReference>
<evidence type="ECO:0000256" key="2">
    <source>
        <dbReference type="ARBA" id="ARBA00007998"/>
    </source>
</evidence>
<dbReference type="OrthoDB" id="2381188at2"/>
<keyword evidence="6 8" id="KW-1133">Transmembrane helix</keyword>
<comment type="subcellular location">
    <subcellularLocation>
        <location evidence="1">Membrane</location>
        <topology evidence="1">Multi-pass membrane protein</topology>
    </subcellularLocation>
</comment>
<feature type="transmembrane region" description="Helical" evidence="8">
    <location>
        <begin position="111"/>
        <end position="130"/>
    </location>
</feature>
<evidence type="ECO:0000256" key="5">
    <source>
        <dbReference type="ARBA" id="ARBA00022692"/>
    </source>
</evidence>
<keyword evidence="3" id="KW-0813">Transport</keyword>
<feature type="transmembrane region" description="Helical" evidence="8">
    <location>
        <begin position="211"/>
        <end position="235"/>
    </location>
</feature>
<keyword evidence="4" id="KW-0309">Germination</keyword>
<feature type="transmembrane region" description="Helical" evidence="8">
    <location>
        <begin position="78"/>
        <end position="99"/>
    </location>
</feature>
<dbReference type="Pfam" id="PF03845">
    <property type="entry name" value="Spore_permease"/>
    <property type="match status" value="1"/>
</dbReference>
<dbReference type="EMBL" id="NKHG01000062">
    <property type="protein sequence ID" value="PCK21337.1"/>
    <property type="molecule type" value="Genomic_DNA"/>
</dbReference>
<evidence type="ECO:0000256" key="4">
    <source>
        <dbReference type="ARBA" id="ARBA00022544"/>
    </source>
</evidence>
<evidence type="ECO:0000256" key="6">
    <source>
        <dbReference type="ARBA" id="ARBA00022989"/>
    </source>
</evidence>
<dbReference type="Proteomes" id="UP000228754">
    <property type="component" value="Unassembled WGS sequence"/>
</dbReference>
<feature type="transmembrane region" description="Helical" evidence="8">
    <location>
        <begin position="35"/>
        <end position="58"/>
    </location>
</feature>
<sequence>MKYSRLQIAFLIIMFSSIPNKYVVLPHLMHEAKRDAWVCIFIAYIFFLLWGLAISFLVNKMEGISLMNFLKLRTGKGITFGLIGFFSLFICISGLISFYELIKLIDLHFLPYTPTWVITISLIILCLASARNGIKTIVYLSVFLLPIVWCLDILNVFASFSDKDYSHLFPVLIQGKEPLIKGTFIILGGTADILLLLFFQHQLRKPYRFLHIILIITAIMGMTIASNISTIASFGPYVATAFNFPAFEQWRLVTLGMYISHVDFLAVFQILSGVMIKVSLCLSCLGQITEEVSKKTKRFAIFLILSIYAIVSISKISEITIKIFINYYLIVAFIAASVLTCVLLLISLLPVKLDKGVKNL</sequence>
<evidence type="ECO:0000256" key="8">
    <source>
        <dbReference type="SAM" id="Phobius"/>
    </source>
</evidence>
<feature type="transmembrane region" description="Helical" evidence="8">
    <location>
        <begin position="178"/>
        <end position="199"/>
    </location>
</feature>
<name>A0A2A5IWG3_BACPU</name>
<feature type="transmembrane region" description="Helical" evidence="8">
    <location>
        <begin position="299"/>
        <end position="321"/>
    </location>
</feature>
<dbReference type="InterPro" id="IPR004761">
    <property type="entry name" value="Spore_GerAB"/>
</dbReference>
<reference evidence="9 10" key="1">
    <citation type="submission" date="2017-06" db="EMBL/GenBank/DDBJ databases">
        <title>Draft Genome Sequence of Bacillus sp Strain 36R Isolated from saline sediment at Atanasia, Sonora, Mexico.</title>
        <authorList>
            <person name="Sanchez Diaz R."/>
            <person name="Quiroz Macias M.E."/>
            <person name="Ibarra Gamez J.C."/>
            <person name="Enciso Ibarra J."/>
            <person name="Gomez Gil B."/>
            <person name="Galaviz Silva L."/>
        </authorList>
    </citation>
    <scope>NUCLEOTIDE SEQUENCE [LARGE SCALE GENOMIC DNA]</scope>
    <source>
        <strain evidence="9 10">36R_ATNSAL</strain>
    </source>
</reference>
<feature type="transmembrane region" description="Helical" evidence="8">
    <location>
        <begin position="137"/>
        <end position="158"/>
    </location>
</feature>
<feature type="transmembrane region" description="Helical" evidence="8">
    <location>
        <begin position="327"/>
        <end position="351"/>
    </location>
</feature>
<comment type="similarity">
    <text evidence="2">Belongs to the amino acid-polyamine-organocation (APC) superfamily. Spore germination protein (SGP) (TC 2.A.3.9) family.</text>
</comment>
<accession>A0A2A5IWG3</accession>
<proteinExistence type="inferred from homology"/>
<evidence type="ECO:0000313" key="9">
    <source>
        <dbReference type="EMBL" id="PCK21337.1"/>
    </source>
</evidence>